<proteinExistence type="predicted"/>
<feature type="region of interest" description="Disordered" evidence="1">
    <location>
        <begin position="110"/>
        <end position="129"/>
    </location>
</feature>
<gene>
    <name evidence="2" type="ORF">B0H17DRAFT_1148719</name>
</gene>
<protein>
    <submittedName>
        <fullName evidence="2">Uncharacterized protein</fullName>
    </submittedName>
</protein>
<keyword evidence="3" id="KW-1185">Reference proteome</keyword>
<evidence type="ECO:0000313" key="2">
    <source>
        <dbReference type="EMBL" id="KAJ7642869.1"/>
    </source>
</evidence>
<evidence type="ECO:0000256" key="1">
    <source>
        <dbReference type="SAM" id="MobiDB-lite"/>
    </source>
</evidence>
<dbReference type="Proteomes" id="UP001221757">
    <property type="component" value="Unassembled WGS sequence"/>
</dbReference>
<evidence type="ECO:0000313" key="3">
    <source>
        <dbReference type="Proteomes" id="UP001221757"/>
    </source>
</evidence>
<comment type="caution">
    <text evidence="2">The sequence shown here is derived from an EMBL/GenBank/DDBJ whole genome shotgun (WGS) entry which is preliminary data.</text>
</comment>
<name>A0AAD7FX71_MYCRO</name>
<organism evidence="2 3">
    <name type="scientific">Mycena rosella</name>
    <name type="common">Pink bonnet</name>
    <name type="synonym">Agaricus rosellus</name>
    <dbReference type="NCBI Taxonomy" id="1033263"/>
    <lineage>
        <taxon>Eukaryota</taxon>
        <taxon>Fungi</taxon>
        <taxon>Dikarya</taxon>
        <taxon>Basidiomycota</taxon>
        <taxon>Agaricomycotina</taxon>
        <taxon>Agaricomycetes</taxon>
        <taxon>Agaricomycetidae</taxon>
        <taxon>Agaricales</taxon>
        <taxon>Marasmiineae</taxon>
        <taxon>Mycenaceae</taxon>
        <taxon>Mycena</taxon>
    </lineage>
</organism>
<dbReference type="AlphaFoldDB" id="A0AAD7FX71"/>
<dbReference type="EMBL" id="JARKIE010000413">
    <property type="protein sequence ID" value="KAJ7642869.1"/>
    <property type="molecule type" value="Genomic_DNA"/>
</dbReference>
<feature type="region of interest" description="Disordered" evidence="1">
    <location>
        <begin position="150"/>
        <end position="174"/>
    </location>
</feature>
<accession>A0AAD7FX71</accession>
<sequence>MRICNPNLSPGGATFNLKDLAVDFEVKVQKQTGKKLFICLGMRKLLKIRDVHVRHSLTNKLVAQKARGRERVKAHYQKNGDEIREKRRIQMAEKRSVHINFSYYGTNTTRNSAAVRRRKSKKPCQLEPQLELDLDQAEQDAFKALTKMLNQQREASPLPPSSDEESSSELGESRYTDLNSKLEADWQKYLERLAAKGETYVSDNSDGESDAGIPNTTCKTIPETTRIRMCTPLTSPQREALEGEELEELESTIPSFYDKLWATVEQPGRARGNQ</sequence>
<reference evidence="2" key="1">
    <citation type="submission" date="2023-03" db="EMBL/GenBank/DDBJ databases">
        <title>Massive genome expansion in bonnet fungi (Mycena s.s.) driven by repeated elements and novel gene families across ecological guilds.</title>
        <authorList>
            <consortium name="Lawrence Berkeley National Laboratory"/>
            <person name="Harder C.B."/>
            <person name="Miyauchi S."/>
            <person name="Viragh M."/>
            <person name="Kuo A."/>
            <person name="Thoen E."/>
            <person name="Andreopoulos B."/>
            <person name="Lu D."/>
            <person name="Skrede I."/>
            <person name="Drula E."/>
            <person name="Henrissat B."/>
            <person name="Morin E."/>
            <person name="Kohler A."/>
            <person name="Barry K."/>
            <person name="LaButti K."/>
            <person name="Morin E."/>
            <person name="Salamov A."/>
            <person name="Lipzen A."/>
            <person name="Mereny Z."/>
            <person name="Hegedus B."/>
            <person name="Baldrian P."/>
            <person name="Stursova M."/>
            <person name="Weitz H."/>
            <person name="Taylor A."/>
            <person name="Grigoriev I.V."/>
            <person name="Nagy L.G."/>
            <person name="Martin F."/>
            <person name="Kauserud H."/>
        </authorList>
    </citation>
    <scope>NUCLEOTIDE SEQUENCE</scope>
    <source>
        <strain evidence="2">CBHHK067</strain>
    </source>
</reference>